<organism evidence="3 4">
    <name type="scientific">Linum tenue</name>
    <dbReference type="NCBI Taxonomy" id="586396"/>
    <lineage>
        <taxon>Eukaryota</taxon>
        <taxon>Viridiplantae</taxon>
        <taxon>Streptophyta</taxon>
        <taxon>Embryophyta</taxon>
        <taxon>Tracheophyta</taxon>
        <taxon>Spermatophyta</taxon>
        <taxon>Magnoliopsida</taxon>
        <taxon>eudicotyledons</taxon>
        <taxon>Gunneridae</taxon>
        <taxon>Pentapetalae</taxon>
        <taxon>rosids</taxon>
        <taxon>fabids</taxon>
        <taxon>Malpighiales</taxon>
        <taxon>Linaceae</taxon>
        <taxon>Linum</taxon>
    </lineage>
</organism>
<keyword evidence="4" id="KW-1185">Reference proteome</keyword>
<sequence>MADEMENDPLCPTVSFTAAEKIRWRREWRSALVVKGLGRKVPYLALSRRLNFLWAKHGDIQISDIKNGYYLVRFRRKEDYEIATNGGPWMMGETYLTVMRWFKGFNPWKTEVTSTLVWVQLPELPIEFINKEAAMKIGKLIGNPTRVDRATEEGARGKFARVCVEVDLMKPLLSKYKIEGVEYLIQYEGLENICTDCGTYGRPTNHCHCKNPIEVVAESVEMVPETQDVEPEKGPVYGDWMMVKRRDRRMQKRGNGFGSKGDIQKRMGNMDEEHNRFEVLGDETQTDKPAEVERNMYRTPGKKHEEVTRRKVTQRTNIEETTSTSHAKQVNNKEAQKVDTSKGEEQNIVGQGRGLTTKKSNMPIGKGNEVAPQQNHGKNPAPKQSILKQGGKLGKESNREKFREGDGGRNNIPQRNGAGSPSPLGHR</sequence>
<evidence type="ECO:0000313" key="4">
    <source>
        <dbReference type="Proteomes" id="UP001154282"/>
    </source>
</evidence>
<dbReference type="EMBL" id="CAMGYJ010000007">
    <property type="protein sequence ID" value="CAI0446414.1"/>
    <property type="molecule type" value="Genomic_DNA"/>
</dbReference>
<dbReference type="Pfam" id="PF14111">
    <property type="entry name" value="DUF4283"/>
    <property type="match status" value="1"/>
</dbReference>
<feature type="domain" description="DUF4283" evidence="2">
    <location>
        <begin position="27"/>
        <end position="108"/>
    </location>
</feature>
<evidence type="ECO:0000313" key="3">
    <source>
        <dbReference type="EMBL" id="CAI0446414.1"/>
    </source>
</evidence>
<protein>
    <recommendedName>
        <fullName evidence="2">DUF4283 domain-containing protein</fullName>
    </recommendedName>
</protein>
<name>A0AAV0MK07_9ROSI</name>
<feature type="compositionally biased region" description="Basic and acidic residues" evidence="1">
    <location>
        <begin position="334"/>
        <end position="345"/>
    </location>
</feature>
<proteinExistence type="predicted"/>
<dbReference type="Proteomes" id="UP001154282">
    <property type="component" value="Unassembled WGS sequence"/>
</dbReference>
<dbReference type="InterPro" id="IPR040256">
    <property type="entry name" value="At4g02000-like"/>
</dbReference>
<feature type="compositionally biased region" description="Basic and acidic residues" evidence="1">
    <location>
        <begin position="393"/>
        <end position="407"/>
    </location>
</feature>
<dbReference type="AlphaFoldDB" id="A0AAV0MK07"/>
<evidence type="ECO:0000259" key="2">
    <source>
        <dbReference type="Pfam" id="PF14111"/>
    </source>
</evidence>
<dbReference type="PANTHER" id="PTHR31286:SF99">
    <property type="entry name" value="DUF4283 DOMAIN-CONTAINING PROTEIN"/>
    <property type="match status" value="1"/>
</dbReference>
<comment type="caution">
    <text evidence="3">The sequence shown here is derived from an EMBL/GenBank/DDBJ whole genome shotgun (WGS) entry which is preliminary data.</text>
</comment>
<gene>
    <name evidence="3" type="ORF">LITE_LOCUS29005</name>
</gene>
<accession>A0AAV0MK07</accession>
<dbReference type="PANTHER" id="PTHR31286">
    <property type="entry name" value="GLYCINE-RICH CELL WALL STRUCTURAL PROTEIN 1.8-LIKE"/>
    <property type="match status" value="1"/>
</dbReference>
<evidence type="ECO:0000256" key="1">
    <source>
        <dbReference type="SAM" id="MobiDB-lite"/>
    </source>
</evidence>
<feature type="compositionally biased region" description="Polar residues" evidence="1">
    <location>
        <begin position="314"/>
        <end position="333"/>
    </location>
</feature>
<reference evidence="3" key="1">
    <citation type="submission" date="2022-08" db="EMBL/GenBank/DDBJ databases">
        <authorList>
            <person name="Gutierrez-Valencia J."/>
        </authorList>
    </citation>
    <scope>NUCLEOTIDE SEQUENCE</scope>
</reference>
<dbReference type="InterPro" id="IPR025558">
    <property type="entry name" value="DUF4283"/>
</dbReference>
<feature type="region of interest" description="Disordered" evidence="1">
    <location>
        <begin position="301"/>
        <end position="427"/>
    </location>
</feature>